<dbReference type="EMBL" id="QDKL01000002">
    <property type="protein sequence ID" value="RZF21368.1"/>
    <property type="molecule type" value="Genomic_DNA"/>
</dbReference>
<dbReference type="RefSeq" id="WP_114706435.1">
    <property type="nucleotide sequence ID" value="NZ_QDKL01000002.1"/>
</dbReference>
<sequence>MKILNNKKSKTLPSNGTQSNNSCTSKLLFNKEKEQQLKKSLYLRFWVALVLTNIFTFILSQPMTEATIEKEINIAKDERLLKLRINEMTNLVGKDQYVALYSGNNHLTNKAKIVKKLEDNTKSIYLVKISISELNKIAPYKALELDSYPVTNQPKSIGGVYEIEI</sequence>
<protein>
    <recommendedName>
        <fullName evidence="5">POTRA domain-containing protein</fullName>
    </recommendedName>
</protein>
<keyword evidence="4" id="KW-1185">Reference proteome</keyword>
<keyword evidence="2" id="KW-1133">Transmembrane helix</keyword>
<gene>
    <name evidence="3" type="ORF">DAY19_06700</name>
</gene>
<feature type="compositionally biased region" description="Polar residues" evidence="1">
    <location>
        <begin position="11"/>
        <end position="20"/>
    </location>
</feature>
<proteinExistence type="predicted"/>
<feature type="compositionally biased region" description="Basic residues" evidence="1">
    <location>
        <begin position="1"/>
        <end position="10"/>
    </location>
</feature>
<evidence type="ECO:0000313" key="3">
    <source>
        <dbReference type="EMBL" id="RZF21368.1"/>
    </source>
</evidence>
<evidence type="ECO:0008006" key="5">
    <source>
        <dbReference type="Google" id="ProtNLM"/>
    </source>
</evidence>
<evidence type="ECO:0000256" key="1">
    <source>
        <dbReference type="SAM" id="MobiDB-lite"/>
    </source>
</evidence>
<comment type="caution">
    <text evidence="3">The sequence shown here is derived from an EMBL/GenBank/DDBJ whole genome shotgun (WGS) entry which is preliminary data.</text>
</comment>
<evidence type="ECO:0000313" key="4">
    <source>
        <dbReference type="Proteomes" id="UP000443582"/>
    </source>
</evidence>
<feature type="transmembrane region" description="Helical" evidence="2">
    <location>
        <begin position="41"/>
        <end position="60"/>
    </location>
</feature>
<name>A0ABY0IEJ4_9BACT</name>
<accession>A0ABY0IEJ4</accession>
<feature type="region of interest" description="Disordered" evidence="1">
    <location>
        <begin position="1"/>
        <end position="20"/>
    </location>
</feature>
<evidence type="ECO:0000256" key="2">
    <source>
        <dbReference type="SAM" id="Phobius"/>
    </source>
</evidence>
<keyword evidence="2" id="KW-0812">Transmembrane</keyword>
<dbReference type="Proteomes" id="UP000443582">
    <property type="component" value="Unassembled WGS sequence"/>
</dbReference>
<organism evidence="3 4">
    <name type="scientific">Halobacteriovorax vibrionivorans</name>
    <dbReference type="NCBI Taxonomy" id="2152716"/>
    <lineage>
        <taxon>Bacteria</taxon>
        <taxon>Pseudomonadati</taxon>
        <taxon>Bdellovibrionota</taxon>
        <taxon>Bacteriovoracia</taxon>
        <taxon>Bacteriovoracales</taxon>
        <taxon>Halobacteriovoraceae</taxon>
        <taxon>Halobacteriovorax</taxon>
    </lineage>
</organism>
<keyword evidence="2" id="KW-0472">Membrane</keyword>
<reference evidence="4" key="1">
    <citation type="journal article" date="2019" name="Int. J. Syst. Evol. Microbiol.">
        <title>Halobacteriovorax valvorus sp. nov., a novel prokaryotic predator isolated from coastal seawater of China.</title>
        <authorList>
            <person name="Chen M.-X."/>
        </authorList>
    </citation>
    <scope>NUCLEOTIDE SEQUENCE [LARGE SCALE GENOMIC DNA]</scope>
    <source>
        <strain evidence="4">BL9</strain>
    </source>
</reference>